<name>A0AAV5LVK9_9ROSI</name>
<dbReference type="Proteomes" id="UP001054252">
    <property type="component" value="Unassembled WGS sequence"/>
</dbReference>
<organism evidence="2 3">
    <name type="scientific">Rubroshorea leprosula</name>
    <dbReference type="NCBI Taxonomy" id="152421"/>
    <lineage>
        <taxon>Eukaryota</taxon>
        <taxon>Viridiplantae</taxon>
        <taxon>Streptophyta</taxon>
        <taxon>Embryophyta</taxon>
        <taxon>Tracheophyta</taxon>
        <taxon>Spermatophyta</taxon>
        <taxon>Magnoliopsida</taxon>
        <taxon>eudicotyledons</taxon>
        <taxon>Gunneridae</taxon>
        <taxon>Pentapetalae</taxon>
        <taxon>rosids</taxon>
        <taxon>malvids</taxon>
        <taxon>Malvales</taxon>
        <taxon>Dipterocarpaceae</taxon>
        <taxon>Rubroshorea</taxon>
    </lineage>
</organism>
<reference evidence="2 3" key="1">
    <citation type="journal article" date="2021" name="Commun. Biol.">
        <title>The genome of Shorea leprosula (Dipterocarpaceae) highlights the ecological relevance of drought in aseasonal tropical rainforests.</title>
        <authorList>
            <person name="Ng K.K.S."/>
            <person name="Kobayashi M.J."/>
            <person name="Fawcett J.A."/>
            <person name="Hatakeyama M."/>
            <person name="Paape T."/>
            <person name="Ng C.H."/>
            <person name="Ang C.C."/>
            <person name="Tnah L.H."/>
            <person name="Lee C.T."/>
            <person name="Nishiyama T."/>
            <person name="Sese J."/>
            <person name="O'Brien M.J."/>
            <person name="Copetti D."/>
            <person name="Mohd Noor M.I."/>
            <person name="Ong R.C."/>
            <person name="Putra M."/>
            <person name="Sireger I.Z."/>
            <person name="Indrioko S."/>
            <person name="Kosugi Y."/>
            <person name="Izuno A."/>
            <person name="Isagi Y."/>
            <person name="Lee S.L."/>
            <person name="Shimizu K.K."/>
        </authorList>
    </citation>
    <scope>NUCLEOTIDE SEQUENCE [LARGE SCALE GENOMIC DNA]</scope>
    <source>
        <strain evidence="2">214</strain>
    </source>
</reference>
<keyword evidence="3" id="KW-1185">Reference proteome</keyword>
<accession>A0AAV5LVK9</accession>
<protein>
    <submittedName>
        <fullName evidence="2">Uncharacterized protein</fullName>
    </submittedName>
</protein>
<comment type="caution">
    <text evidence="2">The sequence shown here is derived from an EMBL/GenBank/DDBJ whole genome shotgun (WGS) entry which is preliminary data.</text>
</comment>
<feature type="transmembrane region" description="Helical" evidence="1">
    <location>
        <begin position="20"/>
        <end position="37"/>
    </location>
</feature>
<proteinExistence type="predicted"/>
<evidence type="ECO:0000313" key="3">
    <source>
        <dbReference type="Proteomes" id="UP001054252"/>
    </source>
</evidence>
<keyword evidence="1" id="KW-1133">Transmembrane helix</keyword>
<sequence length="73" mass="7752">MPSQIQYGGGPPKAEATPAPIFLLIVGISVIVLFISMPRLKDVYQANVGVSTSALATNAKREAPKPALRKKAY</sequence>
<gene>
    <name evidence="2" type="ORF">SLEP1_g48155</name>
</gene>
<keyword evidence="1" id="KW-0812">Transmembrane</keyword>
<evidence type="ECO:0000256" key="1">
    <source>
        <dbReference type="SAM" id="Phobius"/>
    </source>
</evidence>
<dbReference type="EMBL" id="BPVZ01000142">
    <property type="protein sequence ID" value="GKV40522.1"/>
    <property type="molecule type" value="Genomic_DNA"/>
</dbReference>
<evidence type="ECO:0000313" key="2">
    <source>
        <dbReference type="EMBL" id="GKV40522.1"/>
    </source>
</evidence>
<keyword evidence="1" id="KW-0472">Membrane</keyword>
<dbReference type="AlphaFoldDB" id="A0AAV5LVK9"/>